<dbReference type="AlphaFoldDB" id="A0A1N6GXC9"/>
<dbReference type="Pfam" id="PF07022">
    <property type="entry name" value="Phage_CI_repr"/>
    <property type="match status" value="1"/>
</dbReference>
<reference evidence="3" key="1">
    <citation type="submission" date="2016-11" db="EMBL/GenBank/DDBJ databases">
        <authorList>
            <person name="Varghese N."/>
            <person name="Submissions S."/>
        </authorList>
    </citation>
    <scope>NUCLEOTIDE SEQUENCE [LARGE SCALE GENOMIC DNA]</scope>
    <source>
        <strain evidence="3">DSM 27623</strain>
    </source>
</reference>
<evidence type="ECO:0000313" key="3">
    <source>
        <dbReference type="Proteomes" id="UP000185207"/>
    </source>
</evidence>
<sequence>MESKIDKILILNKIKSHYGFNTDADFARFLDIKPNTLSNWYIRNTFDPERIFTKCEDIDGNFIISGEEPMLKVNSAFEAKKGTNKNNHLPQVIVVDSNNDENIPLVPVKARAGYLDGYYKPKFMRTLPTYRVPGLNNGTFRMFENKGNSMHPTLPNRSIAVGEWVENWKDDIRDGRIYIIVHDDWEESEDGVLIKRCLNRISKYNNLLCKSDNIDRVSYPNINLNPIYIKEVWELKGAFTFEFPDPSNLFSRLDDLEAEMEQLKRNLLK</sequence>
<evidence type="ECO:0000313" key="2">
    <source>
        <dbReference type="EMBL" id="SIO12156.1"/>
    </source>
</evidence>
<evidence type="ECO:0000259" key="1">
    <source>
        <dbReference type="Pfam" id="PF07022"/>
    </source>
</evidence>
<dbReference type="STRING" id="1416779.SAMN05444409_2115"/>
<dbReference type="Proteomes" id="UP000185207">
    <property type="component" value="Unassembled WGS sequence"/>
</dbReference>
<name>A0A1N6GXC9_9FLAO</name>
<dbReference type="Gene3D" id="2.10.109.10">
    <property type="entry name" value="Umud Fragment, subunit A"/>
    <property type="match status" value="1"/>
</dbReference>
<accession>A0A1N6GXC9</accession>
<protein>
    <submittedName>
        <fullName evidence="2">Bacteriophage CI repressor helix-turn-helix domain-containing protein</fullName>
    </submittedName>
</protein>
<dbReference type="Gene3D" id="1.10.260.40">
    <property type="entry name" value="lambda repressor-like DNA-binding domains"/>
    <property type="match status" value="1"/>
</dbReference>
<dbReference type="CDD" id="cd06462">
    <property type="entry name" value="Peptidase_S24_S26"/>
    <property type="match status" value="1"/>
</dbReference>
<dbReference type="EMBL" id="FSRK01000001">
    <property type="protein sequence ID" value="SIO12156.1"/>
    <property type="molecule type" value="Genomic_DNA"/>
</dbReference>
<organism evidence="2 3">
    <name type="scientific">Epilithonimonas zeae</name>
    <dbReference type="NCBI Taxonomy" id="1416779"/>
    <lineage>
        <taxon>Bacteria</taxon>
        <taxon>Pseudomonadati</taxon>
        <taxon>Bacteroidota</taxon>
        <taxon>Flavobacteriia</taxon>
        <taxon>Flavobacteriales</taxon>
        <taxon>Weeksellaceae</taxon>
        <taxon>Chryseobacterium group</taxon>
        <taxon>Epilithonimonas</taxon>
    </lineage>
</organism>
<gene>
    <name evidence="2" type="ORF">SAMN05444409_2115</name>
</gene>
<dbReference type="RefSeq" id="WP_074235212.1">
    <property type="nucleotide sequence ID" value="NZ_FSRK01000001.1"/>
</dbReference>
<keyword evidence="3" id="KW-1185">Reference proteome</keyword>
<feature type="domain" description="Bacteriophage CI repressor N-terminal" evidence="1">
    <location>
        <begin position="11"/>
        <end position="47"/>
    </location>
</feature>
<dbReference type="InterPro" id="IPR010982">
    <property type="entry name" value="Lambda_DNA-bd_dom_sf"/>
</dbReference>
<dbReference type="GO" id="GO:0003677">
    <property type="term" value="F:DNA binding"/>
    <property type="evidence" value="ECO:0007669"/>
    <property type="project" value="InterPro"/>
</dbReference>
<dbReference type="OrthoDB" id="3831186at2"/>
<dbReference type="GO" id="GO:0045892">
    <property type="term" value="P:negative regulation of DNA-templated transcription"/>
    <property type="evidence" value="ECO:0007669"/>
    <property type="project" value="InterPro"/>
</dbReference>
<dbReference type="InterPro" id="IPR010744">
    <property type="entry name" value="Phage_CI_N"/>
</dbReference>
<proteinExistence type="predicted"/>